<evidence type="ECO:0008006" key="4">
    <source>
        <dbReference type="Google" id="ProtNLM"/>
    </source>
</evidence>
<dbReference type="AlphaFoldDB" id="A0AA43ZDW4"/>
<keyword evidence="1" id="KW-1133">Transmembrane helix</keyword>
<evidence type="ECO:0000313" key="2">
    <source>
        <dbReference type="EMBL" id="NHT75082.1"/>
    </source>
</evidence>
<accession>A0AA43ZDW4</accession>
<dbReference type="EMBL" id="JAANCM010000002">
    <property type="protein sequence ID" value="NHT75082.1"/>
    <property type="molecule type" value="Genomic_DNA"/>
</dbReference>
<organism evidence="2 3">
    <name type="scientific">Ferranicluibacter rubi</name>
    <dbReference type="NCBI Taxonomy" id="2715133"/>
    <lineage>
        <taxon>Bacteria</taxon>
        <taxon>Pseudomonadati</taxon>
        <taxon>Pseudomonadota</taxon>
        <taxon>Alphaproteobacteria</taxon>
        <taxon>Hyphomicrobiales</taxon>
        <taxon>Rhizobiaceae</taxon>
        <taxon>Ferranicluibacter</taxon>
    </lineage>
</organism>
<keyword evidence="3" id="KW-1185">Reference proteome</keyword>
<keyword evidence="1" id="KW-0472">Membrane</keyword>
<feature type="transmembrane region" description="Helical" evidence="1">
    <location>
        <begin position="6"/>
        <end position="24"/>
    </location>
</feature>
<evidence type="ECO:0000256" key="1">
    <source>
        <dbReference type="SAM" id="Phobius"/>
    </source>
</evidence>
<evidence type="ECO:0000313" key="3">
    <source>
        <dbReference type="Proteomes" id="UP001155840"/>
    </source>
</evidence>
<keyword evidence="1" id="KW-0812">Transmembrane</keyword>
<comment type="caution">
    <text evidence="2">The sequence shown here is derived from an EMBL/GenBank/DDBJ whole genome shotgun (WGS) entry which is preliminary data.</text>
</comment>
<sequence>MNWLEVVGTLANAATISGVGFVVWQMRRDRSYASASIVLTICSNIRSSIEEVGRSASADMPSHKTWEHSFRNLLNELELASAIVLDKAASGRSGKIAERFLIDILKHINGDLGMKSKVSAAIHQETTFVNLRDFLRKHRADLQ</sequence>
<reference evidence="2" key="1">
    <citation type="submission" date="2020-03" db="EMBL/GenBank/DDBJ databases">
        <title>Ferranicluibacter endophyticum gen. nov., sp. nov., a new genus isolated from Rubus ulmifolius Schott. stem.</title>
        <authorList>
            <person name="Roca-Couso R."/>
            <person name="Flores-Felix J.D."/>
            <person name="Igual J.M."/>
            <person name="Rivas R."/>
        </authorList>
    </citation>
    <scope>NUCLEOTIDE SEQUENCE</scope>
    <source>
        <strain evidence="2">CRRU44</strain>
    </source>
</reference>
<gene>
    <name evidence="2" type="ORF">G8E10_04835</name>
</gene>
<proteinExistence type="predicted"/>
<name>A0AA43ZDW4_9HYPH</name>
<dbReference type="Proteomes" id="UP001155840">
    <property type="component" value="Unassembled WGS sequence"/>
</dbReference>
<protein>
    <recommendedName>
        <fullName evidence="4">DUF4760 domain-containing protein</fullName>
    </recommendedName>
</protein>
<dbReference type="RefSeq" id="WP_167127475.1">
    <property type="nucleotide sequence ID" value="NZ_JAANCM010000002.1"/>
</dbReference>